<keyword evidence="3" id="KW-1185">Reference proteome</keyword>
<organism evidence="2 3">
    <name type="scientific">Plantactinospora sonchi</name>
    <dbReference type="NCBI Taxonomy" id="1544735"/>
    <lineage>
        <taxon>Bacteria</taxon>
        <taxon>Bacillati</taxon>
        <taxon>Actinomycetota</taxon>
        <taxon>Actinomycetes</taxon>
        <taxon>Micromonosporales</taxon>
        <taxon>Micromonosporaceae</taxon>
        <taxon>Plantactinospora</taxon>
    </lineage>
</organism>
<evidence type="ECO:0000256" key="1">
    <source>
        <dbReference type="SAM" id="Phobius"/>
    </source>
</evidence>
<dbReference type="Pfam" id="PF01944">
    <property type="entry name" value="SpoIIM"/>
    <property type="match status" value="1"/>
</dbReference>
<evidence type="ECO:0000313" key="2">
    <source>
        <dbReference type="EMBL" id="MEE6257275.1"/>
    </source>
</evidence>
<dbReference type="InterPro" id="IPR002798">
    <property type="entry name" value="SpoIIM-like"/>
</dbReference>
<feature type="transmembrane region" description="Helical" evidence="1">
    <location>
        <begin position="259"/>
        <end position="279"/>
    </location>
</feature>
<dbReference type="EMBL" id="JAZGQK010000001">
    <property type="protein sequence ID" value="MEE6257275.1"/>
    <property type="molecule type" value="Genomic_DNA"/>
</dbReference>
<keyword evidence="1" id="KW-0812">Transmembrane</keyword>
<comment type="caution">
    <text evidence="2">The sequence shown here is derived from an EMBL/GenBank/DDBJ whole genome shotgun (WGS) entry which is preliminary data.</text>
</comment>
<keyword evidence="1" id="KW-1133">Transmembrane helix</keyword>
<feature type="transmembrane region" description="Helical" evidence="1">
    <location>
        <begin position="167"/>
        <end position="186"/>
    </location>
</feature>
<dbReference type="Proteomes" id="UP001332243">
    <property type="component" value="Unassembled WGS sequence"/>
</dbReference>
<protein>
    <submittedName>
        <fullName evidence="2">Stage II sporulation protein M</fullName>
    </submittedName>
</protein>
<feature type="transmembrane region" description="Helical" evidence="1">
    <location>
        <begin position="285"/>
        <end position="305"/>
    </location>
</feature>
<name>A0ABU7RLA4_9ACTN</name>
<reference evidence="2 3" key="1">
    <citation type="submission" date="2024-01" db="EMBL/GenBank/DDBJ databases">
        <title>Genome insights into Plantactinospora sonchi sp. nov.</title>
        <authorList>
            <person name="Wang L."/>
        </authorList>
    </citation>
    <scope>NUCLEOTIDE SEQUENCE [LARGE SCALE GENOMIC DNA]</scope>
    <source>
        <strain evidence="2 3">NEAU-QY2</strain>
    </source>
</reference>
<feature type="transmembrane region" description="Helical" evidence="1">
    <location>
        <begin position="99"/>
        <end position="120"/>
    </location>
</feature>
<dbReference type="RefSeq" id="WP_331212352.1">
    <property type="nucleotide sequence ID" value="NZ_JAZGQK010000001.1"/>
</dbReference>
<feature type="transmembrane region" description="Helical" evidence="1">
    <location>
        <begin position="217"/>
        <end position="238"/>
    </location>
</feature>
<gene>
    <name evidence="2" type="ORF">V1633_02070</name>
</gene>
<sequence>MDLDAYVAEHGAEWRRLASLSRRRRLTAEEADELIALYQRATTQLSVVRSRLPDPALVARLSRLVLVAQGRLTGRPGFSWSTVGRFFSTSFPAAVYRAWPWWSAVAVGFCLVAGFFMWWIGDHPEHAAGLVGDEAAADIFESRFVGYYSEYAAPSFAFQLWTHNAWIAARCLASGVLVLPVFYLLWQNALNIGVTGGVLAAYDRTGLFFSMITPHGLLELTGIFVAAGVGLRIGWAWMVPPPELTRGQAVARAARTGMLVALGLVGLFAVAGLIEAFVTPAAVPTAVRVGIGMLAWLGFLGYVVVFGRRAVAEERAAAERVTATP</sequence>
<dbReference type="PANTHER" id="PTHR35337">
    <property type="entry name" value="SLR1478 PROTEIN"/>
    <property type="match status" value="1"/>
</dbReference>
<accession>A0ABU7RLA4</accession>
<proteinExistence type="predicted"/>
<evidence type="ECO:0000313" key="3">
    <source>
        <dbReference type="Proteomes" id="UP001332243"/>
    </source>
</evidence>
<keyword evidence="1" id="KW-0472">Membrane</keyword>
<dbReference type="PANTHER" id="PTHR35337:SF1">
    <property type="entry name" value="SLR1478 PROTEIN"/>
    <property type="match status" value="1"/>
</dbReference>